<feature type="signal peptide" evidence="2">
    <location>
        <begin position="1"/>
        <end position="22"/>
    </location>
</feature>
<dbReference type="Pfam" id="PF03640">
    <property type="entry name" value="Lipoprotein_15"/>
    <property type="match status" value="2"/>
</dbReference>
<protein>
    <recommendedName>
        <fullName evidence="5">Lipoprotein</fullName>
    </recommendedName>
</protein>
<dbReference type="PANTHER" id="PTHR39335:SF1">
    <property type="entry name" value="BLL4220 PROTEIN"/>
    <property type="match status" value="1"/>
</dbReference>
<evidence type="ECO:0000256" key="2">
    <source>
        <dbReference type="SAM" id="SignalP"/>
    </source>
</evidence>
<evidence type="ECO:0000313" key="3">
    <source>
        <dbReference type="EMBL" id="MBM9621377.1"/>
    </source>
</evidence>
<organism evidence="3 4">
    <name type="scientific">Streptomyces zhihengii</name>
    <dbReference type="NCBI Taxonomy" id="1818004"/>
    <lineage>
        <taxon>Bacteria</taxon>
        <taxon>Bacillati</taxon>
        <taxon>Actinomycetota</taxon>
        <taxon>Actinomycetes</taxon>
        <taxon>Kitasatosporales</taxon>
        <taxon>Streptomycetaceae</taxon>
        <taxon>Streptomyces</taxon>
    </lineage>
</organism>
<gene>
    <name evidence="3" type="ORF">JE024_22065</name>
</gene>
<dbReference type="PROSITE" id="PS51257">
    <property type="entry name" value="PROKAR_LIPOPROTEIN"/>
    <property type="match status" value="1"/>
</dbReference>
<evidence type="ECO:0000313" key="4">
    <source>
        <dbReference type="Proteomes" id="UP000664109"/>
    </source>
</evidence>
<comment type="caution">
    <text evidence="3">The sequence shown here is derived from an EMBL/GenBank/DDBJ whole genome shotgun (WGS) entry which is preliminary data.</text>
</comment>
<dbReference type="PANTHER" id="PTHR39335">
    <property type="entry name" value="BLL4220 PROTEIN"/>
    <property type="match status" value="1"/>
</dbReference>
<evidence type="ECO:0000256" key="1">
    <source>
        <dbReference type="SAM" id="MobiDB-lite"/>
    </source>
</evidence>
<keyword evidence="2" id="KW-0732">Signal</keyword>
<accession>A0ABS2UV40</accession>
<reference evidence="3 4" key="1">
    <citation type="journal article" date="2016" name="Arch. Microbiol.">
        <title>Streptomyces zhihengii sp. nov., isolated from rhizospheric soil of Psammosilene tunicoides.</title>
        <authorList>
            <person name="Huang M.J."/>
            <person name="Fei J.J."/>
            <person name="Salam N."/>
            <person name="Kim C.J."/>
            <person name="Hozzein W.N."/>
            <person name="Xiao M."/>
            <person name="Huang H.Q."/>
            <person name="Li W.J."/>
        </authorList>
    </citation>
    <scope>NUCLEOTIDE SEQUENCE [LARGE SCALE GENOMIC DNA]</scope>
    <source>
        <strain evidence="3 4">YIM T102</strain>
    </source>
</reference>
<dbReference type="EMBL" id="JAFEJA010000001">
    <property type="protein sequence ID" value="MBM9621377.1"/>
    <property type="molecule type" value="Genomic_DNA"/>
</dbReference>
<dbReference type="InterPro" id="IPR005297">
    <property type="entry name" value="Lipoprotein_repeat"/>
</dbReference>
<proteinExistence type="predicted"/>
<dbReference type="Proteomes" id="UP000664109">
    <property type="component" value="Unassembled WGS sequence"/>
</dbReference>
<keyword evidence="4" id="KW-1185">Reference proteome</keyword>
<sequence>MRGTPHPARTRSLLAAPLIALALLGATGCEDSGGSGYGAGPASPSARQRDAGAAAPGADAPAATEPGSGPDDPAPAPDSGSGAGSGAAPASVTTAESDLGSILVDSNGRTLYAFTKDKPGTATCDADCIAVWPAFTSAAELTATGTADPALLGETRLGEGADQAVYGDWPLYYYVGDVLPGDVNGQGLDGEWFAVAADGTLVKDGVETVA</sequence>
<feature type="region of interest" description="Disordered" evidence="1">
    <location>
        <begin position="32"/>
        <end position="92"/>
    </location>
</feature>
<evidence type="ECO:0008006" key="5">
    <source>
        <dbReference type="Google" id="ProtNLM"/>
    </source>
</evidence>
<name>A0ABS2UV40_9ACTN</name>
<feature type="chain" id="PRO_5046699251" description="Lipoprotein" evidence="2">
    <location>
        <begin position="23"/>
        <end position="210"/>
    </location>
</feature>
<dbReference type="RefSeq" id="WP_205375243.1">
    <property type="nucleotide sequence ID" value="NZ_JAFEJA010000001.1"/>
</dbReference>
<feature type="compositionally biased region" description="Low complexity" evidence="1">
    <location>
        <begin position="40"/>
        <end position="71"/>
    </location>
</feature>